<dbReference type="HOGENOM" id="CLU_021203_1_1_9"/>
<dbReference type="RefSeq" id="WP_015738140.1">
    <property type="nucleotide sequence ID" value="NC_013385.1"/>
</dbReference>
<proteinExistence type="predicted"/>
<evidence type="ECO:0000259" key="1">
    <source>
        <dbReference type="Pfam" id="PF08486"/>
    </source>
</evidence>
<dbReference type="NCBIfam" id="TIGR02870">
    <property type="entry name" value="spore_II_D"/>
    <property type="match status" value="1"/>
</dbReference>
<dbReference type="EMBL" id="CP001785">
    <property type="protein sequence ID" value="ACX51261.1"/>
    <property type="molecule type" value="Genomic_DNA"/>
</dbReference>
<gene>
    <name evidence="2" type="ordered locus">Adeg_0085</name>
</gene>
<keyword evidence="3" id="KW-1185">Reference proteome</keyword>
<dbReference type="InterPro" id="IPR014225">
    <property type="entry name" value="Spore_II_D_firmicutes"/>
</dbReference>
<dbReference type="KEGG" id="adg:Adeg_0085"/>
<dbReference type="PANTHER" id="PTHR30032">
    <property type="entry name" value="N-ACETYLMURAMOYL-L-ALANINE AMIDASE-RELATED"/>
    <property type="match status" value="1"/>
</dbReference>
<evidence type="ECO:0000313" key="3">
    <source>
        <dbReference type="Proteomes" id="UP000002620"/>
    </source>
</evidence>
<protein>
    <submittedName>
        <fullName evidence="2">Stage II sporulation protein D</fullName>
    </submittedName>
</protein>
<dbReference type="OrthoDB" id="9794671at2"/>
<dbReference type="InterPro" id="IPR013486">
    <property type="entry name" value="SpoIID/LytB"/>
</dbReference>
<accession>C9RAI4</accession>
<evidence type="ECO:0000313" key="2">
    <source>
        <dbReference type="EMBL" id="ACX51261.1"/>
    </source>
</evidence>
<reference evidence="2 3" key="1">
    <citation type="submission" date="2009-10" db="EMBL/GenBank/DDBJ databases">
        <title>Complete sequence of chromosome of Ammonifex degensii KC4.</title>
        <authorList>
            <consortium name="US DOE Joint Genome Institute"/>
            <person name="Kerfeld C."/>
            <person name="Goodner B."/>
            <person name="Huber H."/>
            <person name="Stetter K."/>
            <person name="Lucas S."/>
            <person name="Copeland A."/>
            <person name="Lapidus A."/>
            <person name="Glavina del Rio T."/>
            <person name="Dalin E."/>
            <person name="Tice H."/>
            <person name="Bruce D."/>
            <person name="Goodwin L."/>
            <person name="Pitluck S."/>
            <person name="Saunders E."/>
            <person name="Brettin T."/>
            <person name="Detter J.C."/>
            <person name="Han C."/>
            <person name="Larimer F."/>
            <person name="Land M."/>
            <person name="Hauser L."/>
            <person name="Kyrpides N."/>
            <person name="Ovchinnikova G."/>
            <person name="Richardson P."/>
        </authorList>
    </citation>
    <scope>NUCLEOTIDE SEQUENCE [LARGE SCALE GENOMIC DNA]</scope>
    <source>
        <strain evidence="3">DSM 10501 / KC4</strain>
    </source>
</reference>
<dbReference type="AlphaFoldDB" id="C9RAI4"/>
<dbReference type="GO" id="GO:0030435">
    <property type="term" value="P:sporulation resulting in formation of a cellular spore"/>
    <property type="evidence" value="ECO:0007669"/>
    <property type="project" value="InterPro"/>
</dbReference>
<sequence length="314" mass="34782">MRRLVGLVLVLCALAGLLWLAKKQREPKISPLEPKEVRLYRHATGKVEVLPLEEYVVGVVAAEMPAEWPLEALKAQAVAARTYVLRRIVAGGVYNNPHPGADISDDPQSGQAYIDREELKRRLGLIDYYRYYPKIRRAVEETKGLVLVYRGQLIEPAYHACCGGHTEDAAEIWAVSAPYLKGVPCPCAEAEAVKETRTYTLADFYRALLGEKALPALKGNAPVLAVTRRSNTGRPLEVAVAGVRLPALLVRERLGLKSTRFTWEIKGDRVEITTVGYGHGVGLCQRGAKVLAEKGYDFQRILSHYYTGVGVVKY</sequence>
<dbReference type="eggNOG" id="COG2385">
    <property type="taxonomic scope" value="Bacteria"/>
</dbReference>
<organism evidence="2 3">
    <name type="scientific">Ammonifex degensii (strain DSM 10501 / KC4)</name>
    <dbReference type="NCBI Taxonomy" id="429009"/>
    <lineage>
        <taxon>Bacteria</taxon>
        <taxon>Bacillati</taxon>
        <taxon>Bacillota</taxon>
        <taxon>Clostridia</taxon>
        <taxon>Thermoanaerobacterales</taxon>
        <taxon>Thermoanaerobacteraceae</taxon>
        <taxon>Ammonifex</taxon>
    </lineage>
</organism>
<dbReference type="STRING" id="429009.Adeg_0085"/>
<dbReference type="InterPro" id="IPR051922">
    <property type="entry name" value="Bact_Sporulation_Assoc"/>
</dbReference>
<feature type="domain" description="Sporulation stage II protein D amidase enhancer LytB N-terminal" evidence="1">
    <location>
        <begin position="41"/>
        <end position="149"/>
    </location>
</feature>
<dbReference type="Proteomes" id="UP000002620">
    <property type="component" value="Chromosome"/>
</dbReference>
<dbReference type="PANTHER" id="PTHR30032:SF4">
    <property type="entry name" value="AMIDASE ENHANCER"/>
    <property type="match status" value="1"/>
</dbReference>
<dbReference type="GO" id="GO:0030288">
    <property type="term" value="C:outer membrane-bounded periplasmic space"/>
    <property type="evidence" value="ECO:0007669"/>
    <property type="project" value="TreeGrafter"/>
</dbReference>
<dbReference type="InterPro" id="IPR013693">
    <property type="entry name" value="SpoIID/LytB_N"/>
</dbReference>
<dbReference type="Pfam" id="PF08486">
    <property type="entry name" value="SpoIID"/>
    <property type="match status" value="1"/>
</dbReference>
<name>C9RAI4_AMMDK</name>
<dbReference type="NCBIfam" id="TIGR02669">
    <property type="entry name" value="SpoIID_LytB"/>
    <property type="match status" value="1"/>
</dbReference>